<dbReference type="InterPro" id="IPR008772">
    <property type="entry name" value="Phosphonate_metab_PhnH"/>
</dbReference>
<dbReference type="OrthoDB" id="4238947at2"/>
<sequence>MGAIVRHHRRVRGDPVTTATHTVLLDETERQQVFRACLGALSRPGTWHPLQVTRHPAARLPLLALTDLMTPIAALGDRPDTTRAIEEIAGLTRAPIATIGDARWLLADPDPAPGLLAELRQGTDQEPQLGAMLVLPLPVSSATGWAYRLSGPGIKDQRPSELSLSPGLVQARAELLTDYPRGFDLLCVTEDHRVLGLPRTTVITEETR</sequence>
<name>A0A255GIS0_9ACTN</name>
<proteinExistence type="predicted"/>
<dbReference type="AlphaFoldDB" id="A0A255GIS0"/>
<dbReference type="GO" id="GO:0019634">
    <property type="term" value="P:organic phosphonate metabolic process"/>
    <property type="evidence" value="ECO:0007669"/>
    <property type="project" value="InterPro"/>
</dbReference>
<evidence type="ECO:0000313" key="2">
    <source>
        <dbReference type="Proteomes" id="UP000215896"/>
    </source>
</evidence>
<dbReference type="EMBL" id="NMVO01000014">
    <property type="protein sequence ID" value="OYO12884.1"/>
    <property type="molecule type" value="Genomic_DNA"/>
</dbReference>
<dbReference type="Gene3D" id="3.40.50.11310">
    <property type="entry name" value="Bacterial phosphonate metabolism protein PhnH"/>
    <property type="match status" value="1"/>
</dbReference>
<reference evidence="1 2" key="1">
    <citation type="submission" date="2017-07" db="EMBL/GenBank/DDBJ databases">
        <title>Draft whole genome sequences of clinical Proprionibacteriaceae strains.</title>
        <authorList>
            <person name="Bernier A.-M."/>
            <person name="Bernard K."/>
            <person name="Domingo M.-C."/>
        </authorList>
    </citation>
    <scope>NUCLEOTIDE SEQUENCE [LARGE SCALE GENOMIC DNA]</scope>
    <source>
        <strain evidence="1 2">NML 030167</strain>
    </source>
</reference>
<protein>
    <recommendedName>
        <fullName evidence="3">Phosphonate C-P lyase system protein PhnH</fullName>
    </recommendedName>
</protein>
<evidence type="ECO:0008006" key="3">
    <source>
        <dbReference type="Google" id="ProtNLM"/>
    </source>
</evidence>
<gene>
    <name evidence="1" type="ORF">CGZ94_13415</name>
</gene>
<comment type="caution">
    <text evidence="1">The sequence shown here is derived from an EMBL/GenBank/DDBJ whole genome shotgun (WGS) entry which is preliminary data.</text>
</comment>
<dbReference type="InterPro" id="IPR038058">
    <property type="entry name" value="PhnH-like_sp"/>
</dbReference>
<dbReference type="SUPFAM" id="SSF159709">
    <property type="entry name" value="PhnH-like"/>
    <property type="match status" value="1"/>
</dbReference>
<accession>A0A255GIS0</accession>
<evidence type="ECO:0000313" key="1">
    <source>
        <dbReference type="EMBL" id="OYO12884.1"/>
    </source>
</evidence>
<keyword evidence="2" id="KW-1185">Reference proteome</keyword>
<dbReference type="Proteomes" id="UP000215896">
    <property type="component" value="Unassembled WGS sequence"/>
</dbReference>
<dbReference type="Pfam" id="PF05845">
    <property type="entry name" value="PhnH"/>
    <property type="match status" value="1"/>
</dbReference>
<organism evidence="1 2">
    <name type="scientific">Enemella evansiae</name>
    <dbReference type="NCBI Taxonomy" id="2016499"/>
    <lineage>
        <taxon>Bacteria</taxon>
        <taxon>Bacillati</taxon>
        <taxon>Actinomycetota</taxon>
        <taxon>Actinomycetes</taxon>
        <taxon>Propionibacteriales</taxon>
        <taxon>Propionibacteriaceae</taxon>
        <taxon>Enemella</taxon>
    </lineage>
</organism>